<gene>
    <name evidence="1" type="ORF">Megvenef_01125</name>
</gene>
<dbReference type="Proteomes" id="UP001291687">
    <property type="component" value="Unassembled WGS sequence"/>
</dbReference>
<reference evidence="1 2" key="1">
    <citation type="submission" date="2023-03" db="EMBL/GenBank/DDBJ databases">
        <title>Host association and intracellularity evolved multiple times independently in the Rickettsiales.</title>
        <authorList>
            <person name="Castelli M."/>
            <person name="Nardi T."/>
            <person name="Gammuto L."/>
            <person name="Bellinzona G."/>
            <person name="Sabaneyeva E."/>
            <person name="Potekhin A."/>
            <person name="Serra V."/>
            <person name="Petroni G."/>
            <person name="Sassera D."/>
        </authorList>
    </citation>
    <scope>NUCLEOTIDE SEQUENCE [LARGE SCALE GENOMIC DNA]</scope>
    <source>
        <strain evidence="1 2">Sr 2-6</strain>
    </source>
</reference>
<dbReference type="RefSeq" id="WP_322777054.1">
    <property type="nucleotide sequence ID" value="NZ_JARJFB010000088.1"/>
</dbReference>
<protein>
    <submittedName>
        <fullName evidence="1">Uncharacterized protein</fullName>
    </submittedName>
</protein>
<name>A0ABU5NDB6_9RICK</name>
<sequence length="190" mass="21031">MIPQKITEEEKTTGLSLTLKKEKEQGELADAVGKNIGKMSGGDSKEFGWLIYHQLSKSCYASNTDAEFFETLKNISIEMKGIAPKDQIEGMLAAQMIATHHAAMDCYRIAAKSQMIDMKNLVFNSANKLTRTYTIQMEALNRYRGKGQQKMTVEHVHINSGGQAIIGNVTKNNTSIEGVKQKGGTLENEQ</sequence>
<accession>A0ABU5NDB6</accession>
<evidence type="ECO:0000313" key="1">
    <source>
        <dbReference type="EMBL" id="MEA0971152.1"/>
    </source>
</evidence>
<keyword evidence="2" id="KW-1185">Reference proteome</keyword>
<comment type="caution">
    <text evidence="1">The sequence shown here is derived from an EMBL/GenBank/DDBJ whole genome shotgun (WGS) entry which is preliminary data.</text>
</comment>
<evidence type="ECO:0000313" key="2">
    <source>
        <dbReference type="Proteomes" id="UP001291687"/>
    </source>
</evidence>
<dbReference type="EMBL" id="JARJFB010000088">
    <property type="protein sequence ID" value="MEA0971152.1"/>
    <property type="molecule type" value="Genomic_DNA"/>
</dbReference>
<organism evidence="1 2">
    <name type="scientific">Candidatus Megaera venefica</name>
    <dbReference type="NCBI Taxonomy" id="2055910"/>
    <lineage>
        <taxon>Bacteria</taxon>
        <taxon>Pseudomonadati</taxon>
        <taxon>Pseudomonadota</taxon>
        <taxon>Alphaproteobacteria</taxon>
        <taxon>Rickettsiales</taxon>
        <taxon>Rickettsiaceae</taxon>
        <taxon>Candidatus Megaera</taxon>
    </lineage>
</organism>
<proteinExistence type="predicted"/>